<feature type="region of interest" description="Disordered" evidence="1">
    <location>
        <begin position="184"/>
        <end position="285"/>
    </location>
</feature>
<comment type="caution">
    <text evidence="2">The sequence shown here is derived from an EMBL/GenBank/DDBJ whole genome shotgun (WGS) entry which is preliminary data.</text>
</comment>
<keyword evidence="3" id="KW-1185">Reference proteome</keyword>
<dbReference type="EMBL" id="BEGY01000200">
    <property type="protein sequence ID" value="GAX85887.1"/>
    <property type="molecule type" value="Genomic_DNA"/>
</dbReference>
<feature type="region of interest" description="Disordered" evidence="1">
    <location>
        <begin position="402"/>
        <end position="498"/>
    </location>
</feature>
<protein>
    <submittedName>
        <fullName evidence="2">Uncharacterized protein</fullName>
    </submittedName>
</protein>
<reference evidence="2 3" key="1">
    <citation type="submission" date="2017-08" db="EMBL/GenBank/DDBJ databases">
        <title>Acidophilic green algal genome provides insights into adaptation to an acidic environment.</title>
        <authorList>
            <person name="Hirooka S."/>
            <person name="Hirose Y."/>
            <person name="Kanesaki Y."/>
            <person name="Higuchi S."/>
            <person name="Fujiwara T."/>
            <person name="Onuma R."/>
            <person name="Era A."/>
            <person name="Ohbayashi R."/>
            <person name="Uzuka A."/>
            <person name="Nozaki H."/>
            <person name="Yoshikawa H."/>
            <person name="Miyagishima S.Y."/>
        </authorList>
    </citation>
    <scope>NUCLEOTIDE SEQUENCE [LARGE SCALE GENOMIC DNA]</scope>
    <source>
        <strain evidence="2 3">NIES-2499</strain>
    </source>
</reference>
<evidence type="ECO:0000313" key="3">
    <source>
        <dbReference type="Proteomes" id="UP000232323"/>
    </source>
</evidence>
<organism evidence="2 3">
    <name type="scientific">Chlamydomonas eustigma</name>
    <dbReference type="NCBI Taxonomy" id="1157962"/>
    <lineage>
        <taxon>Eukaryota</taxon>
        <taxon>Viridiplantae</taxon>
        <taxon>Chlorophyta</taxon>
        <taxon>core chlorophytes</taxon>
        <taxon>Chlorophyceae</taxon>
        <taxon>CS clade</taxon>
        <taxon>Chlamydomonadales</taxon>
        <taxon>Chlamydomonadaceae</taxon>
        <taxon>Chlamydomonas</taxon>
    </lineage>
</organism>
<feature type="region of interest" description="Disordered" evidence="1">
    <location>
        <begin position="309"/>
        <end position="342"/>
    </location>
</feature>
<feature type="compositionally biased region" description="Low complexity" evidence="1">
    <location>
        <begin position="246"/>
        <end position="275"/>
    </location>
</feature>
<feature type="region of interest" description="Disordered" evidence="1">
    <location>
        <begin position="366"/>
        <end position="385"/>
    </location>
</feature>
<dbReference type="STRING" id="1157962.A0A250XS24"/>
<evidence type="ECO:0000256" key="1">
    <source>
        <dbReference type="SAM" id="MobiDB-lite"/>
    </source>
</evidence>
<sequence>MDPHRKSASAAILNNIHFHPGNVTVLYRAELRLKQAALTQLEGIDRKPAKLHVGHPFSPKRHGMNPTTISFHTKSMVRTKISSSVGAAVQLEAQAERDDPQRKAAEANVAFLKCLVDPETFAPGLVPAPAELQTNFTAQNKARLSTSGSAQEREIAAVTARQLPQGLLARSLAEGAHSLWGGRAAAEGRDATRSTAVSTAAVGQGKGRERRRQTMEMPAGSPAAIVQALSKARPRTAPASGQSVRPSSAHPQGSSSSAHPQGSSSSAHPQGSSSPNAGLPSNSRKSILGRHITSSGSRNSNTTHLLSATNSKRSLAEKLQPKQKTVRSNLSPTARTSPGHILRGDSLQSVSAKETKAQALCPTSALRRAAAQSSPTTGGAQQPCSAAQHRGSCLQLGSSTVTRLGSAEHPHPSPQHRNRMNRNTTSQSFQQGQRMPSPLHSPVASSKEGHSLQRPKSLEGVQFNDCSPRSSLGRHPHSEGIWSDEDNNAKMRGSPNFKSRTIKPQVSSKASRTVNDGTTAAETVAAVRPRSAPRPLAATGQWAPHILSYLQDR</sequence>
<feature type="compositionally biased region" description="Low complexity" evidence="1">
    <location>
        <begin position="193"/>
        <end position="202"/>
    </location>
</feature>
<proteinExistence type="predicted"/>
<feature type="compositionally biased region" description="Polar residues" evidence="1">
    <location>
        <begin position="322"/>
        <end position="336"/>
    </location>
</feature>
<name>A0A250XS24_9CHLO</name>
<gene>
    <name evidence="2" type="ORF">CEUSTIGMA_g13303.t1</name>
</gene>
<evidence type="ECO:0000313" key="2">
    <source>
        <dbReference type="EMBL" id="GAX85887.1"/>
    </source>
</evidence>
<dbReference type="Proteomes" id="UP000232323">
    <property type="component" value="Unassembled WGS sequence"/>
</dbReference>
<dbReference type="AlphaFoldDB" id="A0A250XS24"/>
<accession>A0A250XS24</accession>
<feature type="compositionally biased region" description="Polar residues" evidence="1">
    <location>
        <begin position="371"/>
        <end position="385"/>
    </location>
</feature>
<feature type="compositionally biased region" description="Polar residues" evidence="1">
    <location>
        <begin position="421"/>
        <end position="434"/>
    </location>
</feature>